<feature type="transmembrane region" description="Helical" evidence="7">
    <location>
        <begin position="12"/>
        <end position="38"/>
    </location>
</feature>
<dbReference type="Proteomes" id="UP000706172">
    <property type="component" value="Unassembled WGS sequence"/>
</dbReference>
<name>A0A931CY75_9BACT</name>
<dbReference type="GO" id="GO:0022857">
    <property type="term" value="F:transmembrane transporter activity"/>
    <property type="evidence" value="ECO:0007669"/>
    <property type="project" value="TreeGrafter"/>
</dbReference>
<feature type="transmembrane region" description="Helical" evidence="7">
    <location>
        <begin position="96"/>
        <end position="126"/>
    </location>
</feature>
<keyword evidence="6 7" id="KW-0472">Membrane</keyword>
<feature type="non-terminal residue" evidence="9">
    <location>
        <position position="217"/>
    </location>
</feature>
<evidence type="ECO:0000259" key="8">
    <source>
        <dbReference type="Pfam" id="PF06808"/>
    </source>
</evidence>
<organism evidence="9 10">
    <name type="scientific">Desulfotignum balticum</name>
    <dbReference type="NCBI Taxonomy" id="115781"/>
    <lineage>
        <taxon>Bacteria</taxon>
        <taxon>Pseudomonadati</taxon>
        <taxon>Thermodesulfobacteriota</taxon>
        <taxon>Desulfobacteria</taxon>
        <taxon>Desulfobacterales</taxon>
        <taxon>Desulfobacteraceae</taxon>
        <taxon>Desulfotignum</taxon>
    </lineage>
</organism>
<dbReference type="PANTHER" id="PTHR33362">
    <property type="entry name" value="SIALIC ACID TRAP TRANSPORTER PERMEASE PROTEIN SIAT-RELATED"/>
    <property type="match status" value="1"/>
</dbReference>
<dbReference type="PANTHER" id="PTHR33362:SF5">
    <property type="entry name" value="C4-DICARBOXYLATE TRAP TRANSPORTER LARGE PERMEASE PROTEIN DCTM"/>
    <property type="match status" value="1"/>
</dbReference>
<evidence type="ECO:0000256" key="6">
    <source>
        <dbReference type="ARBA" id="ARBA00023136"/>
    </source>
</evidence>
<comment type="subcellular location">
    <subcellularLocation>
        <location evidence="1">Cell inner membrane</location>
        <topology evidence="1">Multi-pass membrane protein</topology>
    </subcellularLocation>
</comment>
<feature type="transmembrane region" description="Helical" evidence="7">
    <location>
        <begin position="50"/>
        <end position="72"/>
    </location>
</feature>
<keyword evidence="5 7" id="KW-1133">Transmembrane helix</keyword>
<evidence type="ECO:0000256" key="5">
    <source>
        <dbReference type="ARBA" id="ARBA00022989"/>
    </source>
</evidence>
<dbReference type="Pfam" id="PF06808">
    <property type="entry name" value="DctM"/>
    <property type="match status" value="1"/>
</dbReference>
<feature type="transmembrane region" description="Helical" evidence="7">
    <location>
        <begin position="174"/>
        <end position="194"/>
    </location>
</feature>
<evidence type="ECO:0000313" key="10">
    <source>
        <dbReference type="Proteomes" id="UP000706172"/>
    </source>
</evidence>
<accession>A0A931CY75</accession>
<keyword evidence="4 7" id="KW-0812">Transmembrane</keyword>
<keyword evidence="2" id="KW-1003">Cell membrane</keyword>
<protein>
    <submittedName>
        <fullName evidence="9">TRAP transporter large permease subunit</fullName>
    </submittedName>
</protein>
<comment type="caution">
    <text evidence="9">The sequence shown here is derived from an EMBL/GenBank/DDBJ whole genome shotgun (WGS) entry which is preliminary data.</text>
</comment>
<evidence type="ECO:0000256" key="4">
    <source>
        <dbReference type="ARBA" id="ARBA00022692"/>
    </source>
</evidence>
<sequence>MDWTVWLVGVSFFFFLLIGVPVSFALTGIAMLGTIISWGVPGLYQVVSTTYGDATSFIFIAIPLFILMANFLQRSGLADDLYEIIFLWSGNLRGGLAIGTVIICAIFGAMSGVSSVATVTMGLIALPAMFNRGYNKSIVLGSIMAGGALGILIPPSIIMIIYAGIANVSVGKLFMAGILPGLLLCLIFVAYIFIRCYLNPDMGPPIPEKHSLKQKLQ</sequence>
<dbReference type="GO" id="GO:0005886">
    <property type="term" value="C:plasma membrane"/>
    <property type="evidence" value="ECO:0007669"/>
    <property type="project" value="UniProtKB-SubCell"/>
</dbReference>
<dbReference type="InterPro" id="IPR004681">
    <property type="entry name" value="TRAP_DctM"/>
</dbReference>
<gene>
    <name evidence="9" type="ORF">H0S81_06710</name>
</gene>
<proteinExistence type="predicted"/>
<feature type="domain" description="TRAP C4-dicarboxylate transport system permease DctM subunit" evidence="8">
    <location>
        <begin position="10"/>
        <end position="197"/>
    </location>
</feature>
<evidence type="ECO:0000256" key="3">
    <source>
        <dbReference type="ARBA" id="ARBA00022519"/>
    </source>
</evidence>
<evidence type="ECO:0000256" key="7">
    <source>
        <dbReference type="SAM" id="Phobius"/>
    </source>
</evidence>
<dbReference type="AlphaFoldDB" id="A0A931CY75"/>
<reference evidence="9" key="1">
    <citation type="submission" date="2020-07" db="EMBL/GenBank/DDBJ databases">
        <title>Severe corrosion of carbon steel in oil field produced water can be linked to methanogenic archaea containing a special type of NiFe hydrogenase.</title>
        <authorList>
            <person name="Lahme S."/>
            <person name="Mand J."/>
            <person name="Longwell J."/>
            <person name="Smith R."/>
            <person name="Enning D."/>
        </authorList>
    </citation>
    <scope>NUCLEOTIDE SEQUENCE</scope>
    <source>
        <strain evidence="9">MIC098Bin6</strain>
    </source>
</reference>
<evidence type="ECO:0000256" key="2">
    <source>
        <dbReference type="ARBA" id="ARBA00022475"/>
    </source>
</evidence>
<dbReference type="InterPro" id="IPR010656">
    <property type="entry name" value="DctM"/>
</dbReference>
<evidence type="ECO:0000313" key="9">
    <source>
        <dbReference type="EMBL" id="MBG0779601.1"/>
    </source>
</evidence>
<keyword evidence="3" id="KW-0997">Cell inner membrane</keyword>
<feature type="transmembrane region" description="Helical" evidence="7">
    <location>
        <begin position="138"/>
        <end position="162"/>
    </location>
</feature>
<dbReference type="EMBL" id="JACCQK010000375">
    <property type="protein sequence ID" value="MBG0779601.1"/>
    <property type="molecule type" value="Genomic_DNA"/>
</dbReference>
<evidence type="ECO:0000256" key="1">
    <source>
        <dbReference type="ARBA" id="ARBA00004429"/>
    </source>
</evidence>